<sequence length="59" mass="7023">MGQQFQKSRRYECLDFTSTRMDRERPRYQDSNGHSRNSRISSRGSQTNETGSRNMTPYE</sequence>
<keyword evidence="3" id="KW-1185">Reference proteome</keyword>
<evidence type="ECO:0000256" key="1">
    <source>
        <dbReference type="SAM" id="MobiDB-lite"/>
    </source>
</evidence>
<dbReference type="EMBL" id="JABSTV010001247">
    <property type="protein sequence ID" value="KAH7972596.1"/>
    <property type="molecule type" value="Genomic_DNA"/>
</dbReference>
<reference evidence="2" key="1">
    <citation type="journal article" date="2020" name="Cell">
        <title>Large-Scale Comparative Analyses of Tick Genomes Elucidate Their Genetic Diversity and Vector Capacities.</title>
        <authorList>
            <consortium name="Tick Genome and Microbiome Consortium (TIGMIC)"/>
            <person name="Jia N."/>
            <person name="Wang J."/>
            <person name="Shi W."/>
            <person name="Du L."/>
            <person name="Sun Y."/>
            <person name="Zhan W."/>
            <person name="Jiang J.F."/>
            <person name="Wang Q."/>
            <person name="Zhang B."/>
            <person name="Ji P."/>
            <person name="Bell-Sakyi L."/>
            <person name="Cui X.M."/>
            <person name="Yuan T.T."/>
            <person name="Jiang B.G."/>
            <person name="Yang W.F."/>
            <person name="Lam T.T."/>
            <person name="Chang Q.C."/>
            <person name="Ding S.J."/>
            <person name="Wang X.J."/>
            <person name="Zhu J.G."/>
            <person name="Ruan X.D."/>
            <person name="Zhao L."/>
            <person name="Wei J.T."/>
            <person name="Ye R.Z."/>
            <person name="Que T.C."/>
            <person name="Du C.H."/>
            <person name="Zhou Y.H."/>
            <person name="Cheng J.X."/>
            <person name="Dai P.F."/>
            <person name="Guo W.B."/>
            <person name="Han X.H."/>
            <person name="Huang E.J."/>
            <person name="Li L.F."/>
            <person name="Wei W."/>
            <person name="Gao Y.C."/>
            <person name="Liu J.Z."/>
            <person name="Shao H.Z."/>
            <person name="Wang X."/>
            <person name="Wang C.C."/>
            <person name="Yang T.C."/>
            <person name="Huo Q.B."/>
            <person name="Li W."/>
            <person name="Chen H.Y."/>
            <person name="Chen S.E."/>
            <person name="Zhou L.G."/>
            <person name="Ni X.B."/>
            <person name="Tian J.H."/>
            <person name="Sheng Y."/>
            <person name="Liu T."/>
            <person name="Pan Y.S."/>
            <person name="Xia L.Y."/>
            <person name="Li J."/>
            <person name="Zhao F."/>
            <person name="Cao W.C."/>
        </authorList>
    </citation>
    <scope>NUCLEOTIDE SEQUENCE</scope>
    <source>
        <strain evidence="2">Rsan-2018</strain>
    </source>
</reference>
<dbReference type="Proteomes" id="UP000821837">
    <property type="component" value="Chromosome 11"/>
</dbReference>
<dbReference type="AlphaFoldDB" id="A0A9D4QAS2"/>
<accession>A0A9D4QAS2</accession>
<comment type="caution">
    <text evidence="2">The sequence shown here is derived from an EMBL/GenBank/DDBJ whole genome shotgun (WGS) entry which is preliminary data.</text>
</comment>
<evidence type="ECO:0000313" key="3">
    <source>
        <dbReference type="Proteomes" id="UP000821837"/>
    </source>
</evidence>
<name>A0A9D4QAS2_RHISA</name>
<organism evidence="2 3">
    <name type="scientific">Rhipicephalus sanguineus</name>
    <name type="common">Brown dog tick</name>
    <name type="synonym">Ixodes sanguineus</name>
    <dbReference type="NCBI Taxonomy" id="34632"/>
    <lineage>
        <taxon>Eukaryota</taxon>
        <taxon>Metazoa</taxon>
        <taxon>Ecdysozoa</taxon>
        <taxon>Arthropoda</taxon>
        <taxon>Chelicerata</taxon>
        <taxon>Arachnida</taxon>
        <taxon>Acari</taxon>
        <taxon>Parasitiformes</taxon>
        <taxon>Ixodida</taxon>
        <taxon>Ixodoidea</taxon>
        <taxon>Ixodidae</taxon>
        <taxon>Rhipicephalinae</taxon>
        <taxon>Rhipicephalus</taxon>
        <taxon>Rhipicephalus</taxon>
    </lineage>
</organism>
<gene>
    <name evidence="2" type="ORF">HPB52_013768</name>
</gene>
<evidence type="ECO:0000313" key="2">
    <source>
        <dbReference type="EMBL" id="KAH7972596.1"/>
    </source>
</evidence>
<protein>
    <submittedName>
        <fullName evidence="2">Uncharacterized protein</fullName>
    </submittedName>
</protein>
<feature type="region of interest" description="Disordered" evidence="1">
    <location>
        <begin position="1"/>
        <end position="59"/>
    </location>
</feature>
<reference evidence="2" key="2">
    <citation type="submission" date="2021-09" db="EMBL/GenBank/DDBJ databases">
        <authorList>
            <person name="Jia N."/>
            <person name="Wang J."/>
            <person name="Shi W."/>
            <person name="Du L."/>
            <person name="Sun Y."/>
            <person name="Zhan W."/>
            <person name="Jiang J."/>
            <person name="Wang Q."/>
            <person name="Zhang B."/>
            <person name="Ji P."/>
            <person name="Sakyi L.B."/>
            <person name="Cui X."/>
            <person name="Yuan T."/>
            <person name="Jiang B."/>
            <person name="Yang W."/>
            <person name="Lam T.T.-Y."/>
            <person name="Chang Q."/>
            <person name="Ding S."/>
            <person name="Wang X."/>
            <person name="Zhu J."/>
            <person name="Ruan X."/>
            <person name="Zhao L."/>
            <person name="Wei J."/>
            <person name="Que T."/>
            <person name="Du C."/>
            <person name="Cheng J."/>
            <person name="Dai P."/>
            <person name="Han X."/>
            <person name="Huang E."/>
            <person name="Gao Y."/>
            <person name="Liu J."/>
            <person name="Shao H."/>
            <person name="Ye R."/>
            <person name="Li L."/>
            <person name="Wei W."/>
            <person name="Wang X."/>
            <person name="Wang C."/>
            <person name="Huo Q."/>
            <person name="Li W."/>
            <person name="Guo W."/>
            <person name="Chen H."/>
            <person name="Chen S."/>
            <person name="Zhou L."/>
            <person name="Zhou L."/>
            <person name="Ni X."/>
            <person name="Tian J."/>
            <person name="Zhou Y."/>
            <person name="Sheng Y."/>
            <person name="Liu T."/>
            <person name="Pan Y."/>
            <person name="Xia L."/>
            <person name="Li J."/>
            <person name="Zhao F."/>
            <person name="Cao W."/>
        </authorList>
    </citation>
    <scope>NUCLEOTIDE SEQUENCE</scope>
    <source>
        <strain evidence="2">Rsan-2018</strain>
        <tissue evidence="2">Larvae</tissue>
    </source>
</reference>
<feature type="compositionally biased region" description="Polar residues" evidence="1">
    <location>
        <begin position="29"/>
        <end position="59"/>
    </location>
</feature>
<proteinExistence type="predicted"/>